<evidence type="ECO:0000313" key="6">
    <source>
        <dbReference type="Proteomes" id="UP001652625"/>
    </source>
</evidence>
<organism evidence="6 7">
    <name type="scientific">Hydra vulgaris</name>
    <name type="common">Hydra</name>
    <name type="synonym">Hydra attenuata</name>
    <dbReference type="NCBI Taxonomy" id="6087"/>
    <lineage>
        <taxon>Eukaryota</taxon>
        <taxon>Metazoa</taxon>
        <taxon>Cnidaria</taxon>
        <taxon>Hydrozoa</taxon>
        <taxon>Hydroidolina</taxon>
        <taxon>Anthoathecata</taxon>
        <taxon>Aplanulata</taxon>
        <taxon>Hydridae</taxon>
        <taxon>Hydra</taxon>
    </lineage>
</organism>
<proteinExistence type="inferred from homology"/>
<evidence type="ECO:0000256" key="2">
    <source>
        <dbReference type="ARBA" id="ARBA00023203"/>
    </source>
</evidence>
<dbReference type="Proteomes" id="UP001652625">
    <property type="component" value="Chromosome 09"/>
</dbReference>
<feature type="compositionally biased region" description="Polar residues" evidence="4">
    <location>
        <begin position="426"/>
        <end position="439"/>
    </location>
</feature>
<sequence length="466" mass="50841">MAPVQVYNIPVISADLRQEDYIFQLADTLEYLENVTEDVFKRITDRVDSLKQKLDNINQRAGLAQTKIDTLKGSRKAIRVFSSAKYPAADTLDIYKSIFHINNDLNEIKRSSNQVSMRHISFNDNALKEKLQFYNVTTKVLKNDNDDKKREGLGKLPKALDSVSSLLLLNTSENPYKKYVIMDPLAGAITRTRKSLDGEDEEIGVAPSTITNPEHLERGNGDNYFYMPGLGAVPEIDVPVYLPDLPGVVDDISYSGDVGKSIAPSLPMNIPELPNVLSEESRETIDIPPPPSVTFPQSQVSAPPPPPPPPPSSNVFMPAPPPPPPPPPPPAPVQKDQPAMPPPPPPPSTLPNQDALPENDDEGGRSSLLAAIRAAGGTGKTKLKSVKDRKMARKKEKEEVPATGNGGDLMSDLFSKLSMRRKGISGSKQSSDNKPTESYSPMEKISAMIPAPSRSHAESVESGDWD</sequence>
<feature type="region of interest" description="Disordered" evidence="4">
    <location>
        <begin position="278"/>
        <end position="466"/>
    </location>
</feature>
<evidence type="ECO:0000256" key="4">
    <source>
        <dbReference type="SAM" id="MobiDB-lite"/>
    </source>
</evidence>
<keyword evidence="3" id="KW-0175">Coiled coil</keyword>
<accession>A0ABM4CIF3</accession>
<evidence type="ECO:0000313" key="7">
    <source>
        <dbReference type="RefSeq" id="XP_065661526.1"/>
    </source>
</evidence>
<feature type="coiled-coil region" evidence="3">
    <location>
        <begin position="40"/>
        <end position="67"/>
    </location>
</feature>
<evidence type="ECO:0000256" key="1">
    <source>
        <dbReference type="ARBA" id="ARBA00005602"/>
    </source>
</evidence>
<dbReference type="Pfam" id="PF11945">
    <property type="entry name" value="WASH_WAHD"/>
    <property type="match status" value="1"/>
</dbReference>
<dbReference type="PANTHER" id="PTHR23331:SF1">
    <property type="entry name" value="WASH COMPLEX SUBUNIT 1"/>
    <property type="match status" value="1"/>
</dbReference>
<dbReference type="RefSeq" id="XP_065661526.1">
    <property type="nucleotide sequence ID" value="XM_065805454.1"/>
</dbReference>
<dbReference type="GeneID" id="100200262"/>
<comment type="similarity">
    <text evidence="1">Belongs to the WASH1 family.</text>
</comment>
<reference evidence="7" key="1">
    <citation type="submission" date="2025-08" db="UniProtKB">
        <authorList>
            <consortium name="RefSeq"/>
        </authorList>
    </citation>
    <scope>IDENTIFICATION</scope>
</reference>
<keyword evidence="6" id="KW-1185">Reference proteome</keyword>
<name>A0ABM4CIF3_HYDVU</name>
<feature type="domain" description="WH2" evidence="5">
    <location>
        <begin position="364"/>
        <end position="386"/>
    </location>
</feature>
<evidence type="ECO:0000256" key="3">
    <source>
        <dbReference type="SAM" id="Coils"/>
    </source>
</evidence>
<feature type="compositionally biased region" description="Basic and acidic residues" evidence="4">
    <location>
        <begin position="385"/>
        <end position="400"/>
    </location>
</feature>
<dbReference type="InterPro" id="IPR028290">
    <property type="entry name" value="WASH1"/>
</dbReference>
<dbReference type="PROSITE" id="PS51082">
    <property type="entry name" value="WH2"/>
    <property type="match status" value="1"/>
</dbReference>
<feature type="compositionally biased region" description="Pro residues" evidence="4">
    <location>
        <begin position="339"/>
        <end position="349"/>
    </location>
</feature>
<dbReference type="PANTHER" id="PTHR23331">
    <property type="entry name" value="CXYORF1"/>
    <property type="match status" value="1"/>
</dbReference>
<dbReference type="InterPro" id="IPR021854">
    <property type="entry name" value="WASH1_WAHD"/>
</dbReference>
<keyword evidence="2" id="KW-0009">Actin-binding</keyword>
<dbReference type="InterPro" id="IPR003124">
    <property type="entry name" value="WH2_dom"/>
</dbReference>
<protein>
    <submittedName>
        <fullName evidence="7">WASH complex subunit 1</fullName>
    </submittedName>
</protein>
<feature type="compositionally biased region" description="Pro residues" evidence="4">
    <location>
        <begin position="302"/>
        <end position="332"/>
    </location>
</feature>
<evidence type="ECO:0000259" key="5">
    <source>
        <dbReference type="PROSITE" id="PS51082"/>
    </source>
</evidence>
<gene>
    <name evidence="7" type="primary">LOC100200262</name>
</gene>